<evidence type="ECO:0000313" key="2">
    <source>
        <dbReference type="Proteomes" id="UP000009097"/>
    </source>
</evidence>
<dbReference type="GeneID" id="28962361"/>
<protein>
    <submittedName>
        <fullName evidence="1">Uncharacterized protein</fullName>
    </submittedName>
</protein>
<gene>
    <name evidence="1" type="ORF">FOXG_21655</name>
</gene>
<dbReference type="EMBL" id="DS231718">
    <property type="protein sequence ID" value="KNB16383.1"/>
    <property type="molecule type" value="Genomic_DNA"/>
</dbReference>
<reference evidence="1" key="1">
    <citation type="submission" date="2007-04" db="EMBL/GenBank/DDBJ databases">
        <authorList>
            <consortium name="The Broad Institute Genome Sequencing Platform"/>
            <person name="Birren B."/>
            <person name="Lander E."/>
            <person name="Galagan J."/>
            <person name="Nusbaum C."/>
            <person name="Devon K."/>
            <person name="Ma L.-J."/>
            <person name="Jaffe D."/>
            <person name="Butler J."/>
            <person name="Alvarez P."/>
            <person name="Gnerre S."/>
            <person name="Grabherr M."/>
            <person name="Kleber M."/>
            <person name="Mauceli E."/>
            <person name="Brockman W."/>
            <person name="MacCallum I.A."/>
            <person name="Young S."/>
            <person name="LaButti K."/>
            <person name="DeCaprio D."/>
            <person name="Crawford M."/>
            <person name="Koehrsen M."/>
            <person name="Engels R."/>
            <person name="Montgomery P."/>
            <person name="Pearson M."/>
            <person name="Howarth C."/>
            <person name="Larson L."/>
            <person name="White J."/>
            <person name="O'Leary S."/>
            <person name="Kodira C."/>
            <person name="Zeng Q."/>
            <person name="Yandava C."/>
            <person name="Alvarado L."/>
            <person name="Kistler C."/>
            <person name="Shim W.-B."/>
            <person name="Kang S."/>
            <person name="Woloshuk C."/>
        </authorList>
    </citation>
    <scope>NUCLEOTIDE SEQUENCE</scope>
    <source>
        <strain evidence="1">4287</strain>
    </source>
</reference>
<organism evidence="1 2">
    <name type="scientific">Fusarium oxysporum f. sp. lycopersici (strain 4287 / CBS 123668 / FGSC 9935 / NRRL 34936)</name>
    <name type="common">Fusarium vascular wilt of tomato</name>
    <dbReference type="NCBI Taxonomy" id="426428"/>
    <lineage>
        <taxon>Eukaryota</taxon>
        <taxon>Fungi</taxon>
        <taxon>Dikarya</taxon>
        <taxon>Ascomycota</taxon>
        <taxon>Pezizomycotina</taxon>
        <taxon>Sordariomycetes</taxon>
        <taxon>Hypocreomycetidae</taxon>
        <taxon>Hypocreales</taxon>
        <taxon>Nectriaceae</taxon>
        <taxon>Fusarium</taxon>
        <taxon>Fusarium oxysporum species complex</taxon>
    </lineage>
</organism>
<accession>A0A0J9W004</accession>
<proteinExistence type="predicted"/>
<sequence>MEEHLRQYEIPNEALEQLPMFKTFLADAKFEWRGGNEVCIDSNFLVKAAPLVRALQIPPNTKIGAVRLRGPCNTSVTTSSSAELIPIQVWGGSMPSVKGQELSVGMAIHIARVSRSRSRYVNCISFCMEVGSHGKSKPRKAVTLSASGIAVKVAASETFSSVGRYSSNVLGSERWTMFWSFVIRGISPRSKFCEAVNLDTASSPAGFEGSSA</sequence>
<dbReference type="VEuPathDB" id="FungiDB:FOXG_21655"/>
<reference evidence="1" key="2">
    <citation type="journal article" date="2010" name="Nature">
        <title>Comparative genomics reveals mobile pathogenicity chromosomes in Fusarium.</title>
        <authorList>
            <person name="Ma L.J."/>
            <person name="van der Does H.C."/>
            <person name="Borkovich K.A."/>
            <person name="Coleman J.J."/>
            <person name="Daboussi M.J."/>
            <person name="Di Pietro A."/>
            <person name="Dufresne M."/>
            <person name="Freitag M."/>
            <person name="Grabherr M."/>
            <person name="Henrissat B."/>
            <person name="Houterman P.M."/>
            <person name="Kang S."/>
            <person name="Shim W.B."/>
            <person name="Woloshuk C."/>
            <person name="Xie X."/>
            <person name="Xu J.R."/>
            <person name="Antoniw J."/>
            <person name="Baker S.E."/>
            <person name="Bluhm B.H."/>
            <person name="Breakspear A."/>
            <person name="Brown D.W."/>
            <person name="Butchko R.A."/>
            <person name="Chapman S."/>
            <person name="Coulson R."/>
            <person name="Coutinho P.M."/>
            <person name="Danchin E.G."/>
            <person name="Diener A."/>
            <person name="Gale L.R."/>
            <person name="Gardiner D.M."/>
            <person name="Goff S."/>
            <person name="Hammond-Kosack K.E."/>
            <person name="Hilburn K."/>
            <person name="Hua-Van A."/>
            <person name="Jonkers W."/>
            <person name="Kazan K."/>
            <person name="Kodira C.D."/>
            <person name="Koehrsen M."/>
            <person name="Kumar L."/>
            <person name="Lee Y.H."/>
            <person name="Li L."/>
            <person name="Manners J.M."/>
            <person name="Miranda-Saavedra D."/>
            <person name="Mukherjee M."/>
            <person name="Park G."/>
            <person name="Park J."/>
            <person name="Park S.Y."/>
            <person name="Proctor R.H."/>
            <person name="Regev A."/>
            <person name="Ruiz-Roldan M.C."/>
            <person name="Sain D."/>
            <person name="Sakthikumar S."/>
            <person name="Sykes S."/>
            <person name="Schwartz D.C."/>
            <person name="Turgeon B.G."/>
            <person name="Wapinski I."/>
            <person name="Yoder O."/>
            <person name="Young S."/>
            <person name="Zeng Q."/>
            <person name="Zhou S."/>
            <person name="Galagan J."/>
            <person name="Cuomo C.A."/>
            <person name="Kistler H.C."/>
            <person name="Rep M."/>
        </authorList>
    </citation>
    <scope>NUCLEOTIDE SEQUENCE [LARGE SCALE GENOMIC DNA]</scope>
    <source>
        <strain evidence="1">4287</strain>
    </source>
</reference>
<dbReference type="AlphaFoldDB" id="A0A0J9W004"/>
<dbReference type="Proteomes" id="UP000009097">
    <property type="component" value="Unassembled WGS sequence"/>
</dbReference>
<name>A0A0J9W004_FUSO4</name>
<dbReference type="KEGG" id="fox:FOXG_21655"/>
<dbReference type="RefSeq" id="XP_018254428.1">
    <property type="nucleotide sequence ID" value="XM_018402001.1"/>
</dbReference>
<evidence type="ECO:0000313" key="1">
    <source>
        <dbReference type="EMBL" id="KNB16383.1"/>
    </source>
</evidence>